<name>A0AA38RZU1_9PEZI</name>
<organism evidence="1 2">
    <name type="scientific">Pleurostoma richardsiae</name>
    <dbReference type="NCBI Taxonomy" id="41990"/>
    <lineage>
        <taxon>Eukaryota</taxon>
        <taxon>Fungi</taxon>
        <taxon>Dikarya</taxon>
        <taxon>Ascomycota</taxon>
        <taxon>Pezizomycotina</taxon>
        <taxon>Sordariomycetes</taxon>
        <taxon>Sordariomycetidae</taxon>
        <taxon>Calosphaeriales</taxon>
        <taxon>Pleurostomataceae</taxon>
        <taxon>Pleurostoma</taxon>
    </lineage>
</organism>
<reference evidence="1" key="1">
    <citation type="submission" date="2022-07" db="EMBL/GenBank/DDBJ databases">
        <title>Fungi with potential for degradation of polypropylene.</title>
        <authorList>
            <person name="Gostincar C."/>
        </authorList>
    </citation>
    <scope>NUCLEOTIDE SEQUENCE</scope>
    <source>
        <strain evidence="1">EXF-13308</strain>
    </source>
</reference>
<accession>A0AA38RZU1</accession>
<dbReference type="EMBL" id="JANBVO010000006">
    <property type="protein sequence ID" value="KAJ9151363.1"/>
    <property type="molecule type" value="Genomic_DNA"/>
</dbReference>
<evidence type="ECO:0008006" key="3">
    <source>
        <dbReference type="Google" id="ProtNLM"/>
    </source>
</evidence>
<dbReference type="AlphaFoldDB" id="A0AA38RZU1"/>
<evidence type="ECO:0000313" key="1">
    <source>
        <dbReference type="EMBL" id="KAJ9151363.1"/>
    </source>
</evidence>
<sequence>MADPAGSVAGFISLSLDLYDRISTYLNAIKSRDADITTATQRCDTLRAAVSVIQSTIPKLPSSDPAAAAAANNAVDACLTRARELQSFVDELDVAVGSGDNYREVVRATKTKMLYPFRRDTLLLLETRLDMLNSSLGIALQVLGL</sequence>
<keyword evidence="2" id="KW-1185">Reference proteome</keyword>
<dbReference type="Proteomes" id="UP001174694">
    <property type="component" value="Unassembled WGS sequence"/>
</dbReference>
<protein>
    <recommendedName>
        <fullName evidence="3">Fungal N-terminal domain-containing protein</fullName>
    </recommendedName>
</protein>
<evidence type="ECO:0000313" key="2">
    <source>
        <dbReference type="Proteomes" id="UP001174694"/>
    </source>
</evidence>
<proteinExistence type="predicted"/>
<gene>
    <name evidence="1" type="ORF">NKR23_g3021</name>
</gene>
<comment type="caution">
    <text evidence="1">The sequence shown here is derived from an EMBL/GenBank/DDBJ whole genome shotgun (WGS) entry which is preliminary data.</text>
</comment>